<evidence type="ECO:0000313" key="2">
    <source>
        <dbReference type="Proteomes" id="UP000257143"/>
    </source>
</evidence>
<dbReference type="AlphaFoldDB" id="A0A3D8PMJ8"/>
<proteinExistence type="predicted"/>
<dbReference type="Proteomes" id="UP000257143">
    <property type="component" value="Unassembled WGS sequence"/>
</dbReference>
<reference evidence="2" key="1">
    <citation type="submission" date="2017-11" db="EMBL/GenBank/DDBJ databases">
        <authorList>
            <person name="Zhu W."/>
        </authorList>
    </citation>
    <scope>NUCLEOTIDE SEQUENCE [LARGE SCALE GENOMIC DNA]</scope>
    <source>
        <strain evidence="2">CAU 1183</strain>
    </source>
</reference>
<organism evidence="1 2">
    <name type="scientific">Oceanobacillus arenosus</name>
    <dbReference type="NCBI Taxonomy" id="1229153"/>
    <lineage>
        <taxon>Bacteria</taxon>
        <taxon>Bacillati</taxon>
        <taxon>Bacillota</taxon>
        <taxon>Bacilli</taxon>
        <taxon>Bacillales</taxon>
        <taxon>Bacillaceae</taxon>
        <taxon>Oceanobacillus</taxon>
    </lineage>
</organism>
<sequence>MPPSLIFLVEFDKTRGVTGTLKMDIMVVEKSVIFLFWINIDKPTKTIKMHQTDCKYIVKKETKYKGLERELRDGGWFLIDASEVAQQFFYYSYPDFERKRCNACNH</sequence>
<accession>A0A3D8PMJ8</accession>
<dbReference type="EMBL" id="PIOC01000025">
    <property type="protein sequence ID" value="RDW16468.1"/>
    <property type="molecule type" value="Genomic_DNA"/>
</dbReference>
<gene>
    <name evidence="1" type="ORF">CWR48_16420</name>
</gene>
<name>A0A3D8PMJ8_9BACI</name>
<evidence type="ECO:0000313" key="1">
    <source>
        <dbReference type="EMBL" id="RDW16468.1"/>
    </source>
</evidence>
<keyword evidence="2" id="KW-1185">Reference proteome</keyword>
<comment type="caution">
    <text evidence="1">The sequence shown here is derived from an EMBL/GenBank/DDBJ whole genome shotgun (WGS) entry which is preliminary data.</text>
</comment>
<protein>
    <submittedName>
        <fullName evidence="1">Uncharacterized protein</fullName>
    </submittedName>
</protein>